<dbReference type="InterPro" id="IPR017972">
    <property type="entry name" value="Cyt_P450_CS"/>
</dbReference>
<evidence type="ECO:0000256" key="2">
    <source>
        <dbReference type="ARBA" id="ARBA00010617"/>
    </source>
</evidence>
<dbReference type="HOGENOM" id="CLU_033716_0_2_11"/>
<evidence type="ECO:0000256" key="1">
    <source>
        <dbReference type="ARBA" id="ARBA00001971"/>
    </source>
</evidence>
<dbReference type="eggNOG" id="COG2124">
    <property type="taxonomic scope" value="Bacteria"/>
</dbReference>
<dbReference type="InterPro" id="IPR002397">
    <property type="entry name" value="Cyt_P450_B"/>
</dbReference>
<evidence type="ECO:0000256" key="8">
    <source>
        <dbReference type="RuleBase" id="RU000461"/>
    </source>
</evidence>
<keyword evidence="4 8" id="KW-0479">Metal-binding</keyword>
<dbReference type="PROSITE" id="PS00086">
    <property type="entry name" value="CYTOCHROME_P450"/>
    <property type="match status" value="1"/>
</dbReference>
<dbReference type="RefSeq" id="WP_012834446.1">
    <property type="nucleotide sequence ID" value="NC_013441.1"/>
</dbReference>
<dbReference type="PRINTS" id="PR00359">
    <property type="entry name" value="BP450"/>
</dbReference>
<protein>
    <submittedName>
        <fullName evidence="9">Cytochrome P450 CYP109C2</fullName>
    </submittedName>
</protein>
<dbReference type="GO" id="GO:0008395">
    <property type="term" value="F:steroid hydroxylase activity"/>
    <property type="evidence" value="ECO:0007669"/>
    <property type="project" value="TreeGrafter"/>
</dbReference>
<keyword evidence="5 8" id="KW-0560">Oxidoreductase</keyword>
<dbReference type="Proteomes" id="UP000001219">
    <property type="component" value="Chromosome"/>
</dbReference>
<evidence type="ECO:0000313" key="9">
    <source>
        <dbReference type="EMBL" id="ACY21924.1"/>
    </source>
</evidence>
<dbReference type="GO" id="GO:0020037">
    <property type="term" value="F:heme binding"/>
    <property type="evidence" value="ECO:0007669"/>
    <property type="project" value="InterPro"/>
</dbReference>
<dbReference type="SUPFAM" id="SSF48264">
    <property type="entry name" value="Cytochrome P450"/>
    <property type="match status" value="1"/>
</dbReference>
<dbReference type="KEGG" id="gbr:Gbro_2702"/>
<accession>D0L829</accession>
<name>D0L829_GORB4</name>
<organism evidence="9 10">
    <name type="scientific">Gordonia bronchialis (strain ATCC 25592 / DSM 43247 / BCRC 13721 / JCM 3198 / KCTC 3076 / NBRC 16047 / NCTC 10667)</name>
    <name type="common">Rhodococcus bronchialis</name>
    <dbReference type="NCBI Taxonomy" id="526226"/>
    <lineage>
        <taxon>Bacteria</taxon>
        <taxon>Bacillati</taxon>
        <taxon>Actinomycetota</taxon>
        <taxon>Actinomycetes</taxon>
        <taxon>Mycobacteriales</taxon>
        <taxon>Gordoniaceae</taxon>
        <taxon>Gordonia</taxon>
    </lineage>
</organism>
<dbReference type="PANTHER" id="PTHR46696">
    <property type="entry name" value="P450, PUTATIVE (EUROFUNG)-RELATED"/>
    <property type="match status" value="1"/>
</dbReference>
<evidence type="ECO:0000256" key="4">
    <source>
        <dbReference type="ARBA" id="ARBA00022723"/>
    </source>
</evidence>
<dbReference type="GO" id="GO:0005506">
    <property type="term" value="F:iron ion binding"/>
    <property type="evidence" value="ECO:0007669"/>
    <property type="project" value="InterPro"/>
</dbReference>
<evidence type="ECO:0000256" key="7">
    <source>
        <dbReference type="ARBA" id="ARBA00023033"/>
    </source>
</evidence>
<evidence type="ECO:0000256" key="3">
    <source>
        <dbReference type="ARBA" id="ARBA00022617"/>
    </source>
</evidence>
<dbReference type="STRING" id="526226.Gbro_2702"/>
<evidence type="ECO:0000313" key="10">
    <source>
        <dbReference type="Proteomes" id="UP000001219"/>
    </source>
</evidence>
<dbReference type="GO" id="GO:0006707">
    <property type="term" value="P:cholesterol catabolic process"/>
    <property type="evidence" value="ECO:0007669"/>
    <property type="project" value="TreeGrafter"/>
</dbReference>
<evidence type="ECO:0000256" key="5">
    <source>
        <dbReference type="ARBA" id="ARBA00023002"/>
    </source>
</evidence>
<dbReference type="EMBL" id="CP001802">
    <property type="protein sequence ID" value="ACY21924.1"/>
    <property type="molecule type" value="Genomic_DNA"/>
</dbReference>
<reference evidence="9 10" key="2">
    <citation type="journal article" date="2010" name="Stand. Genomic Sci.">
        <title>Complete genome sequence of Gordonia bronchialis type strain (3410).</title>
        <authorList>
            <person name="Ivanova N."/>
            <person name="Sikorski J."/>
            <person name="Jando M."/>
            <person name="Lapidus A."/>
            <person name="Nolan M."/>
            <person name="Lucas S."/>
            <person name="Del Rio T.G."/>
            <person name="Tice H."/>
            <person name="Copeland A."/>
            <person name="Cheng J.F."/>
            <person name="Chen F."/>
            <person name="Bruce D."/>
            <person name="Goodwin L."/>
            <person name="Pitluck S."/>
            <person name="Mavromatis K."/>
            <person name="Ovchinnikova G."/>
            <person name="Pati A."/>
            <person name="Chen A."/>
            <person name="Palaniappan K."/>
            <person name="Land M."/>
            <person name="Hauser L."/>
            <person name="Chang Y.J."/>
            <person name="Jeffries C.D."/>
            <person name="Chain P."/>
            <person name="Saunders E."/>
            <person name="Han C."/>
            <person name="Detter J.C."/>
            <person name="Brettin T."/>
            <person name="Rohde M."/>
            <person name="Goker M."/>
            <person name="Bristow J."/>
            <person name="Eisen J.A."/>
            <person name="Markowitz V."/>
            <person name="Hugenholtz P."/>
            <person name="Klenk H.P."/>
            <person name="Kyrpides N.C."/>
        </authorList>
    </citation>
    <scope>NUCLEOTIDE SEQUENCE [LARGE SCALE GENOMIC DNA]</scope>
    <source>
        <strain evidence="10">ATCC 25592 / DSM 43247 / BCRC 13721 / JCM 3198 / KCTC 3076 / NBRC 16047 / NCTC 10667</strain>
    </source>
</reference>
<dbReference type="InterPro" id="IPR036396">
    <property type="entry name" value="Cyt_P450_sf"/>
</dbReference>
<keyword evidence="7 8" id="KW-0503">Monooxygenase</keyword>
<dbReference type="PRINTS" id="PR00385">
    <property type="entry name" value="P450"/>
</dbReference>
<keyword evidence="3 8" id="KW-0349">Heme</keyword>
<dbReference type="PANTHER" id="PTHR46696:SF4">
    <property type="entry name" value="BIOTIN BIOSYNTHESIS CYTOCHROME P450"/>
    <property type="match status" value="1"/>
</dbReference>
<comment type="cofactor">
    <cofactor evidence="1">
        <name>heme</name>
        <dbReference type="ChEBI" id="CHEBI:30413"/>
    </cofactor>
</comment>
<dbReference type="Gene3D" id="1.10.630.10">
    <property type="entry name" value="Cytochrome P450"/>
    <property type="match status" value="1"/>
</dbReference>
<reference evidence="10" key="1">
    <citation type="submission" date="2009-10" db="EMBL/GenBank/DDBJ databases">
        <title>The complete chromosome of Gordonia bronchialis DSM 43247.</title>
        <authorList>
            <consortium name="US DOE Joint Genome Institute (JGI-PGF)"/>
            <person name="Lucas S."/>
            <person name="Copeland A."/>
            <person name="Lapidus A."/>
            <person name="Glavina del Rio T."/>
            <person name="Dalin E."/>
            <person name="Tice H."/>
            <person name="Bruce D."/>
            <person name="Goodwin L."/>
            <person name="Pitluck S."/>
            <person name="Kyrpides N."/>
            <person name="Mavromatis K."/>
            <person name="Ivanova N."/>
            <person name="Ovchinnikova G."/>
            <person name="Saunders E."/>
            <person name="Brettin T."/>
            <person name="Detter J.C."/>
            <person name="Han C."/>
            <person name="Larimer F."/>
            <person name="Land M."/>
            <person name="Hauser L."/>
            <person name="Markowitz V."/>
            <person name="Cheng J.-F."/>
            <person name="Hugenholtz P."/>
            <person name="Woyke T."/>
            <person name="Wu D."/>
            <person name="Jando M."/>
            <person name="Schneider S."/>
            <person name="Goeker M."/>
            <person name="Klenk H.-P."/>
            <person name="Eisen J.A."/>
        </authorList>
    </citation>
    <scope>NUCLEOTIDE SEQUENCE [LARGE SCALE GENOMIC DNA]</scope>
    <source>
        <strain evidence="10">ATCC 25592 / DSM 43247 / BCRC 13721 / JCM 3198 / KCTC 3076 / NBRC 16047 / NCTC 10667</strain>
    </source>
</reference>
<proteinExistence type="inferred from homology"/>
<keyword evidence="10" id="KW-1185">Reference proteome</keyword>
<gene>
    <name evidence="9" type="ordered locus">Gbro_2702</name>
</gene>
<dbReference type="AlphaFoldDB" id="D0L829"/>
<dbReference type="InterPro" id="IPR001128">
    <property type="entry name" value="Cyt_P450"/>
</dbReference>
<dbReference type="OrthoDB" id="502624at2"/>
<comment type="similarity">
    <text evidence="2 8">Belongs to the cytochrome P450 family.</text>
</comment>
<keyword evidence="6 8" id="KW-0408">Iron</keyword>
<dbReference type="GO" id="GO:0036199">
    <property type="term" value="F:cholest-4-en-3-one 26-monooxygenase activity"/>
    <property type="evidence" value="ECO:0007669"/>
    <property type="project" value="TreeGrafter"/>
</dbReference>
<dbReference type="Pfam" id="PF00067">
    <property type="entry name" value="p450"/>
    <property type="match status" value="1"/>
</dbReference>
<sequence>MRDLDDPYAGLADLRDNNPVARFGDSEFYAVTSWDLIAEAVARTDDFSSNLTATMVWHDDGQVTGFPVAELGSSMHVLATADDPRHRMHRRIIMPSLTARRVSRLEPFIEQTLVDLWATGVVGDRVDWVESIAQRLPMAVVAELLGLPEYDIAELIRWSFASTVLLDGVVTADQLESATAAVGELSAYLTAAFDRALAEPGDDVLRDLARLVHCGDLDQDSAVMILIQLVAAGAESTVSLLGTSVWLLARHPDIVAALAADRELIPVFVEEVLRLESPFRGHYRHVVNDTTLGQTPLPAGSHLYLMWGAANRDPAIFDYADSISLDPSDRRSHMAFGKGIHLCVGAPLARLEARLGIAQLLDATSEFRLASPDPQWERSLMVRRLTTLPLILAG</sequence>
<evidence type="ECO:0000256" key="6">
    <source>
        <dbReference type="ARBA" id="ARBA00023004"/>
    </source>
</evidence>